<protein>
    <recommendedName>
        <fullName evidence="5">HMG box domain-containing protein</fullName>
    </recommendedName>
</protein>
<feature type="compositionally biased region" description="Low complexity" evidence="4">
    <location>
        <begin position="126"/>
        <end position="142"/>
    </location>
</feature>
<dbReference type="InterPro" id="IPR051965">
    <property type="entry name" value="ChromReg_NeuronalGeneExpr"/>
</dbReference>
<accession>A0A8J2S811</accession>
<dbReference type="SUPFAM" id="SSF47095">
    <property type="entry name" value="HMG-box"/>
    <property type="match status" value="1"/>
</dbReference>
<feature type="DNA-binding region" description="HMG box" evidence="3">
    <location>
        <begin position="59"/>
        <end position="124"/>
    </location>
</feature>
<dbReference type="OrthoDB" id="1919336at2759"/>
<dbReference type="PANTHER" id="PTHR46040:SF3">
    <property type="entry name" value="HIGH MOBILITY GROUP PROTEIN 2"/>
    <property type="match status" value="1"/>
</dbReference>
<evidence type="ECO:0000313" key="7">
    <source>
        <dbReference type="Proteomes" id="UP000789595"/>
    </source>
</evidence>
<dbReference type="Pfam" id="PF00505">
    <property type="entry name" value="HMG_box"/>
    <property type="match status" value="1"/>
</dbReference>
<dbReference type="PANTHER" id="PTHR46040">
    <property type="entry name" value="HIGH MOBILITY GROUP PROTEIN 2"/>
    <property type="match status" value="1"/>
</dbReference>
<sequence length="171" mass="18584">MAELNRAALEAMRDAAMATAQAQLKLAAACAAALGEDAPKLTKDGRKARGKREKDPNRPAYAETAYQLFMKETRATNTTLPKGKEAMRLIGEMWSKLPEAEKSAYQARAATSREKYQAALAEYNANKKAAAKADSAAPAAEGPPKKKRRKSEDASGEKKKKKKKKKSDDKA</sequence>
<dbReference type="Proteomes" id="UP000789595">
    <property type="component" value="Unassembled WGS sequence"/>
</dbReference>
<organism evidence="6 7">
    <name type="scientific">Pelagomonas calceolata</name>
    <dbReference type="NCBI Taxonomy" id="35677"/>
    <lineage>
        <taxon>Eukaryota</taxon>
        <taxon>Sar</taxon>
        <taxon>Stramenopiles</taxon>
        <taxon>Ochrophyta</taxon>
        <taxon>Pelagophyceae</taxon>
        <taxon>Pelagomonadales</taxon>
        <taxon>Pelagomonadaceae</taxon>
        <taxon>Pelagomonas</taxon>
    </lineage>
</organism>
<keyword evidence="2 3" id="KW-0539">Nucleus</keyword>
<keyword evidence="7" id="KW-1185">Reference proteome</keyword>
<evidence type="ECO:0000256" key="2">
    <source>
        <dbReference type="ARBA" id="ARBA00023242"/>
    </source>
</evidence>
<reference evidence="6" key="1">
    <citation type="submission" date="2021-11" db="EMBL/GenBank/DDBJ databases">
        <authorList>
            <consortium name="Genoscope - CEA"/>
            <person name="William W."/>
        </authorList>
    </citation>
    <scope>NUCLEOTIDE SEQUENCE</scope>
</reference>
<dbReference type="EMBL" id="CAKKNE010000002">
    <property type="protein sequence ID" value="CAH0367253.1"/>
    <property type="molecule type" value="Genomic_DNA"/>
</dbReference>
<dbReference type="InterPro" id="IPR009071">
    <property type="entry name" value="HMG_box_dom"/>
</dbReference>
<feature type="region of interest" description="Disordered" evidence="4">
    <location>
        <begin position="126"/>
        <end position="171"/>
    </location>
</feature>
<feature type="domain" description="HMG box" evidence="5">
    <location>
        <begin position="59"/>
        <end position="124"/>
    </location>
</feature>
<gene>
    <name evidence="6" type="ORF">PECAL_2P02670</name>
</gene>
<dbReference type="PROSITE" id="PS50118">
    <property type="entry name" value="HMG_BOX_2"/>
    <property type="match status" value="1"/>
</dbReference>
<dbReference type="Gene3D" id="1.10.30.10">
    <property type="entry name" value="High mobility group box domain"/>
    <property type="match status" value="1"/>
</dbReference>
<dbReference type="SMART" id="SM00398">
    <property type="entry name" value="HMG"/>
    <property type="match status" value="1"/>
</dbReference>
<keyword evidence="1 3" id="KW-0238">DNA-binding</keyword>
<dbReference type="InterPro" id="IPR036910">
    <property type="entry name" value="HMG_box_dom_sf"/>
</dbReference>
<dbReference type="GO" id="GO:0010468">
    <property type="term" value="P:regulation of gene expression"/>
    <property type="evidence" value="ECO:0007669"/>
    <property type="project" value="TreeGrafter"/>
</dbReference>
<feature type="region of interest" description="Disordered" evidence="4">
    <location>
        <begin position="38"/>
        <end position="61"/>
    </location>
</feature>
<proteinExistence type="predicted"/>
<evidence type="ECO:0000313" key="6">
    <source>
        <dbReference type="EMBL" id="CAH0367253.1"/>
    </source>
</evidence>
<feature type="compositionally biased region" description="Basic and acidic residues" evidence="4">
    <location>
        <begin position="38"/>
        <end position="57"/>
    </location>
</feature>
<evidence type="ECO:0000259" key="5">
    <source>
        <dbReference type="PROSITE" id="PS50118"/>
    </source>
</evidence>
<evidence type="ECO:0000256" key="4">
    <source>
        <dbReference type="SAM" id="MobiDB-lite"/>
    </source>
</evidence>
<comment type="caution">
    <text evidence="6">The sequence shown here is derived from an EMBL/GenBank/DDBJ whole genome shotgun (WGS) entry which is preliminary data.</text>
</comment>
<evidence type="ECO:0000256" key="3">
    <source>
        <dbReference type="PROSITE-ProRule" id="PRU00267"/>
    </source>
</evidence>
<evidence type="ECO:0000256" key="1">
    <source>
        <dbReference type="ARBA" id="ARBA00023125"/>
    </source>
</evidence>
<name>A0A8J2S811_9STRA</name>
<dbReference type="AlphaFoldDB" id="A0A8J2S811"/>
<dbReference type="GO" id="GO:0005634">
    <property type="term" value="C:nucleus"/>
    <property type="evidence" value="ECO:0007669"/>
    <property type="project" value="UniProtKB-UniRule"/>
</dbReference>
<dbReference type="GO" id="GO:0003677">
    <property type="term" value="F:DNA binding"/>
    <property type="evidence" value="ECO:0007669"/>
    <property type="project" value="UniProtKB-UniRule"/>
</dbReference>